<gene>
    <name evidence="14" type="ORF">P0Y53_06930</name>
</gene>
<evidence type="ECO:0000259" key="13">
    <source>
        <dbReference type="PROSITE" id="PS50885"/>
    </source>
</evidence>
<evidence type="ECO:0000256" key="10">
    <source>
        <dbReference type="ARBA" id="ARBA00023136"/>
    </source>
</evidence>
<keyword evidence="4" id="KW-0597">Phosphoprotein</keyword>
<dbReference type="InterPro" id="IPR003594">
    <property type="entry name" value="HATPase_dom"/>
</dbReference>
<evidence type="ECO:0000313" key="14">
    <source>
        <dbReference type="EMBL" id="WEK37229.1"/>
    </source>
</evidence>
<sequence>MKIKYKITALFILLVTAILLLLSISVYYFTALDRSEAFKKRLMGRANNNAQIFSIFGDSSASVLSQIDSGSVGTLPRKSVIIYDYLDHPLYIFNAPGQETPDISRAILERARVEHELYFHLGDREALAFHHTDPASRIVIVVAAYDEDGWSRLTDLKRILFTSLLIGLAIALIGGYLFSIQLVKPLSLIIREVKDISSQNLSHRIEAGSGHDELHQLANTFNELLNRLQDSFNSQRRFISNASHELSTPLTSISSQLEVTLHKHRSTEEYQQVLLSVREDVKQMQSLTRSLLEIAKTGSQGAIELNEVRIDEILFKVMGDVRKISADYRVEVQFGDFPEDEKEFMVFGNSDLLYMSIKNFVENGCKYSPDHQSWLDLSFESGLIIIRVKNEGDVIAEEEMEHIFLPFYRTSSAAQKSKGFGLGLPLAQRIIGLHKGSIEVQSDIVTGTVFTITLPSILAFSR</sequence>
<evidence type="ECO:0000256" key="8">
    <source>
        <dbReference type="ARBA" id="ARBA00022989"/>
    </source>
</evidence>
<keyword evidence="8 11" id="KW-1133">Transmembrane helix</keyword>
<dbReference type="SMART" id="SM00387">
    <property type="entry name" value="HATPase_c"/>
    <property type="match status" value="1"/>
</dbReference>
<dbReference type="InterPro" id="IPR003660">
    <property type="entry name" value="HAMP_dom"/>
</dbReference>
<dbReference type="CDD" id="cd00082">
    <property type="entry name" value="HisKA"/>
    <property type="match status" value="1"/>
</dbReference>
<dbReference type="PRINTS" id="PR00344">
    <property type="entry name" value="BCTRLSENSOR"/>
</dbReference>
<proteinExistence type="predicted"/>
<evidence type="ECO:0000313" key="15">
    <source>
        <dbReference type="Proteomes" id="UP001220610"/>
    </source>
</evidence>
<evidence type="ECO:0000259" key="12">
    <source>
        <dbReference type="PROSITE" id="PS50109"/>
    </source>
</evidence>
<dbReference type="CDD" id="cd06225">
    <property type="entry name" value="HAMP"/>
    <property type="match status" value="1"/>
</dbReference>
<feature type="transmembrane region" description="Helical" evidence="11">
    <location>
        <begin position="159"/>
        <end position="178"/>
    </location>
</feature>
<feature type="transmembrane region" description="Helical" evidence="11">
    <location>
        <begin position="7"/>
        <end position="29"/>
    </location>
</feature>
<dbReference type="InterPro" id="IPR005467">
    <property type="entry name" value="His_kinase_dom"/>
</dbReference>
<evidence type="ECO:0000256" key="9">
    <source>
        <dbReference type="ARBA" id="ARBA00023012"/>
    </source>
</evidence>
<evidence type="ECO:0000256" key="3">
    <source>
        <dbReference type="ARBA" id="ARBA00012438"/>
    </source>
</evidence>
<keyword evidence="9" id="KW-0902">Two-component regulatory system</keyword>
<dbReference type="AlphaFoldDB" id="A0AAJ5WW15"/>
<accession>A0AAJ5WW15</accession>
<dbReference type="EMBL" id="CP119311">
    <property type="protein sequence ID" value="WEK37229.1"/>
    <property type="molecule type" value="Genomic_DNA"/>
</dbReference>
<evidence type="ECO:0000256" key="4">
    <source>
        <dbReference type="ARBA" id="ARBA00022553"/>
    </source>
</evidence>
<dbReference type="InterPro" id="IPR036097">
    <property type="entry name" value="HisK_dim/P_sf"/>
</dbReference>
<comment type="catalytic activity">
    <reaction evidence="1">
        <text>ATP + protein L-histidine = ADP + protein N-phospho-L-histidine.</text>
        <dbReference type="EC" id="2.7.13.3"/>
    </reaction>
</comment>
<dbReference type="EC" id="2.7.13.3" evidence="3"/>
<dbReference type="InterPro" id="IPR050428">
    <property type="entry name" value="TCS_sensor_his_kinase"/>
</dbReference>
<dbReference type="GO" id="GO:0005886">
    <property type="term" value="C:plasma membrane"/>
    <property type="evidence" value="ECO:0007669"/>
    <property type="project" value="TreeGrafter"/>
</dbReference>
<dbReference type="PANTHER" id="PTHR45436:SF5">
    <property type="entry name" value="SENSOR HISTIDINE KINASE TRCS"/>
    <property type="match status" value="1"/>
</dbReference>
<evidence type="ECO:0000256" key="5">
    <source>
        <dbReference type="ARBA" id="ARBA00022679"/>
    </source>
</evidence>
<dbReference type="InterPro" id="IPR003661">
    <property type="entry name" value="HisK_dim/P_dom"/>
</dbReference>
<organism evidence="14 15">
    <name type="scientific">Candidatus Pseudobacter hemicellulosilyticus</name>
    <dbReference type="NCBI Taxonomy" id="3121375"/>
    <lineage>
        <taxon>Bacteria</taxon>
        <taxon>Pseudomonadati</taxon>
        <taxon>Bacteroidota</taxon>
        <taxon>Chitinophagia</taxon>
        <taxon>Chitinophagales</taxon>
        <taxon>Chitinophagaceae</taxon>
        <taxon>Pseudobacter</taxon>
    </lineage>
</organism>
<dbReference type="SMART" id="SM00304">
    <property type="entry name" value="HAMP"/>
    <property type="match status" value="1"/>
</dbReference>
<evidence type="ECO:0000256" key="2">
    <source>
        <dbReference type="ARBA" id="ARBA00004370"/>
    </source>
</evidence>
<evidence type="ECO:0000256" key="7">
    <source>
        <dbReference type="ARBA" id="ARBA00022777"/>
    </source>
</evidence>
<dbReference type="Pfam" id="PF00672">
    <property type="entry name" value="HAMP"/>
    <property type="match status" value="1"/>
</dbReference>
<dbReference type="SUPFAM" id="SSF55874">
    <property type="entry name" value="ATPase domain of HSP90 chaperone/DNA topoisomerase II/histidine kinase"/>
    <property type="match status" value="1"/>
</dbReference>
<feature type="domain" description="HAMP" evidence="13">
    <location>
        <begin position="180"/>
        <end position="233"/>
    </location>
</feature>
<evidence type="ECO:0000256" key="6">
    <source>
        <dbReference type="ARBA" id="ARBA00022692"/>
    </source>
</evidence>
<protein>
    <recommendedName>
        <fullName evidence="3">histidine kinase</fullName>
        <ecNumber evidence="3">2.7.13.3</ecNumber>
    </recommendedName>
</protein>
<dbReference type="InterPro" id="IPR036890">
    <property type="entry name" value="HATPase_C_sf"/>
</dbReference>
<dbReference type="Proteomes" id="UP001220610">
    <property type="component" value="Chromosome"/>
</dbReference>
<evidence type="ECO:0000256" key="11">
    <source>
        <dbReference type="SAM" id="Phobius"/>
    </source>
</evidence>
<keyword evidence="5" id="KW-0808">Transferase</keyword>
<dbReference type="Pfam" id="PF00512">
    <property type="entry name" value="HisKA"/>
    <property type="match status" value="1"/>
</dbReference>
<reference evidence="14" key="1">
    <citation type="submission" date="2023-03" db="EMBL/GenBank/DDBJ databases">
        <title>Andean soil-derived lignocellulolytic bacterial consortium as a source of novel taxa and putative plastic-active enzymes.</title>
        <authorList>
            <person name="Diaz-Garcia L."/>
            <person name="Chuvochina M."/>
            <person name="Feuerriegel G."/>
            <person name="Bunk B."/>
            <person name="Sproer C."/>
            <person name="Streit W.R."/>
            <person name="Rodriguez L.M."/>
            <person name="Overmann J."/>
            <person name="Jimenez D.J."/>
        </authorList>
    </citation>
    <scope>NUCLEOTIDE SEQUENCE</scope>
    <source>
        <strain evidence="14">MAG 7</strain>
    </source>
</reference>
<feature type="domain" description="Histidine kinase" evidence="12">
    <location>
        <begin position="241"/>
        <end position="458"/>
    </location>
</feature>
<dbReference type="Gene3D" id="1.10.287.130">
    <property type="match status" value="1"/>
</dbReference>
<evidence type="ECO:0000256" key="1">
    <source>
        <dbReference type="ARBA" id="ARBA00000085"/>
    </source>
</evidence>
<dbReference type="SUPFAM" id="SSF47384">
    <property type="entry name" value="Homodimeric domain of signal transducing histidine kinase"/>
    <property type="match status" value="1"/>
</dbReference>
<name>A0AAJ5WW15_9BACT</name>
<dbReference type="Gene3D" id="3.30.565.10">
    <property type="entry name" value="Histidine kinase-like ATPase, C-terminal domain"/>
    <property type="match status" value="1"/>
</dbReference>
<comment type="subcellular location">
    <subcellularLocation>
        <location evidence="2">Membrane</location>
    </subcellularLocation>
</comment>
<dbReference type="Gene3D" id="6.10.340.10">
    <property type="match status" value="1"/>
</dbReference>
<dbReference type="PROSITE" id="PS50885">
    <property type="entry name" value="HAMP"/>
    <property type="match status" value="1"/>
</dbReference>
<dbReference type="PANTHER" id="PTHR45436">
    <property type="entry name" value="SENSOR HISTIDINE KINASE YKOH"/>
    <property type="match status" value="1"/>
</dbReference>
<dbReference type="Pfam" id="PF02518">
    <property type="entry name" value="HATPase_c"/>
    <property type="match status" value="1"/>
</dbReference>
<dbReference type="GO" id="GO:0000155">
    <property type="term" value="F:phosphorelay sensor kinase activity"/>
    <property type="evidence" value="ECO:0007669"/>
    <property type="project" value="InterPro"/>
</dbReference>
<keyword evidence="10 11" id="KW-0472">Membrane</keyword>
<dbReference type="SMART" id="SM00388">
    <property type="entry name" value="HisKA"/>
    <property type="match status" value="1"/>
</dbReference>
<dbReference type="FunFam" id="1.10.287.130:FF:000001">
    <property type="entry name" value="Two-component sensor histidine kinase"/>
    <property type="match status" value="1"/>
</dbReference>
<dbReference type="PROSITE" id="PS50109">
    <property type="entry name" value="HIS_KIN"/>
    <property type="match status" value="1"/>
</dbReference>
<dbReference type="SUPFAM" id="SSF158472">
    <property type="entry name" value="HAMP domain-like"/>
    <property type="match status" value="1"/>
</dbReference>
<dbReference type="InterPro" id="IPR004358">
    <property type="entry name" value="Sig_transdc_His_kin-like_C"/>
</dbReference>
<keyword evidence="6 11" id="KW-0812">Transmembrane</keyword>
<keyword evidence="7 14" id="KW-0418">Kinase</keyword>